<dbReference type="AlphaFoldDB" id="A0A1F8B8E7"/>
<organism evidence="2 3">
    <name type="scientific">Candidatus Woesebacteria bacterium RIFCSPLOWO2_01_FULL_39_10b</name>
    <dbReference type="NCBI Taxonomy" id="1802517"/>
    <lineage>
        <taxon>Bacteria</taxon>
        <taxon>Candidatus Woeseibacteriota</taxon>
    </lineage>
</organism>
<dbReference type="STRING" id="1802517.A2892_03075"/>
<feature type="transmembrane region" description="Helical" evidence="1">
    <location>
        <begin position="82"/>
        <end position="98"/>
    </location>
</feature>
<dbReference type="EMBL" id="MGHD01000005">
    <property type="protein sequence ID" value="OGM60302.1"/>
    <property type="molecule type" value="Genomic_DNA"/>
</dbReference>
<evidence type="ECO:0000313" key="2">
    <source>
        <dbReference type="EMBL" id="OGM60302.1"/>
    </source>
</evidence>
<protein>
    <submittedName>
        <fullName evidence="2">Uncharacterized protein</fullName>
    </submittedName>
</protein>
<feature type="transmembrane region" description="Helical" evidence="1">
    <location>
        <begin position="55"/>
        <end position="75"/>
    </location>
</feature>
<evidence type="ECO:0000256" key="1">
    <source>
        <dbReference type="SAM" id="Phobius"/>
    </source>
</evidence>
<comment type="caution">
    <text evidence="2">The sequence shown here is derived from an EMBL/GenBank/DDBJ whole genome shotgun (WGS) entry which is preliminary data.</text>
</comment>
<sequence>MKSKNKVRKRVSGKASARKKEIKLRKNFFPAMLLTILLWLGVVFIIYFVNPSDLGAVQLFFIISFLASLFTFSTLLANTRRGLLIAIGLTIFLVLRYLGVGNILNLLLILGLTITTEIYFSKKKF</sequence>
<reference evidence="2 3" key="1">
    <citation type="journal article" date="2016" name="Nat. Commun.">
        <title>Thousands of microbial genomes shed light on interconnected biogeochemical processes in an aquifer system.</title>
        <authorList>
            <person name="Anantharaman K."/>
            <person name="Brown C.T."/>
            <person name="Hug L.A."/>
            <person name="Sharon I."/>
            <person name="Castelle C.J."/>
            <person name="Probst A.J."/>
            <person name="Thomas B.C."/>
            <person name="Singh A."/>
            <person name="Wilkins M.J."/>
            <person name="Karaoz U."/>
            <person name="Brodie E.L."/>
            <person name="Williams K.H."/>
            <person name="Hubbard S.S."/>
            <person name="Banfield J.F."/>
        </authorList>
    </citation>
    <scope>NUCLEOTIDE SEQUENCE [LARGE SCALE GENOMIC DNA]</scope>
</reference>
<accession>A0A1F8B8E7</accession>
<feature type="transmembrane region" description="Helical" evidence="1">
    <location>
        <begin position="104"/>
        <end position="120"/>
    </location>
</feature>
<keyword evidence="1" id="KW-0472">Membrane</keyword>
<gene>
    <name evidence="2" type="ORF">A2892_03075</name>
</gene>
<proteinExistence type="predicted"/>
<name>A0A1F8B8E7_9BACT</name>
<feature type="transmembrane region" description="Helical" evidence="1">
    <location>
        <begin position="28"/>
        <end position="49"/>
    </location>
</feature>
<keyword evidence="1" id="KW-0812">Transmembrane</keyword>
<keyword evidence="1" id="KW-1133">Transmembrane helix</keyword>
<dbReference type="Proteomes" id="UP000176404">
    <property type="component" value="Unassembled WGS sequence"/>
</dbReference>
<evidence type="ECO:0000313" key="3">
    <source>
        <dbReference type="Proteomes" id="UP000176404"/>
    </source>
</evidence>